<dbReference type="AlphaFoldDB" id="A0ABD6C2Q1"/>
<dbReference type="EMBL" id="JBHUDB010000007">
    <property type="protein sequence ID" value="MFD1571061.1"/>
    <property type="molecule type" value="Genomic_DNA"/>
</dbReference>
<dbReference type="NCBIfam" id="TIGR03102">
    <property type="entry name" value="halo_cynanin"/>
    <property type="match status" value="1"/>
</dbReference>
<comment type="caution">
    <text evidence="6">The sequence shown here is derived from an EMBL/GenBank/DDBJ whole genome shotgun (WGS) entry which is preliminary data.</text>
</comment>
<feature type="compositionally biased region" description="Gly residues" evidence="3">
    <location>
        <begin position="186"/>
        <end position="198"/>
    </location>
</feature>
<protein>
    <submittedName>
        <fullName evidence="6">Halocyanin domain-containing protein</fullName>
    </submittedName>
</protein>
<dbReference type="InterPro" id="IPR000923">
    <property type="entry name" value="BlueCu_1"/>
</dbReference>
<name>A0ABD6C2Q1_9EURY</name>
<evidence type="ECO:0000259" key="5">
    <source>
        <dbReference type="Pfam" id="PF00127"/>
    </source>
</evidence>
<evidence type="ECO:0000256" key="2">
    <source>
        <dbReference type="ARBA" id="ARBA00023008"/>
    </source>
</evidence>
<keyword evidence="4" id="KW-1133">Transmembrane helix</keyword>
<sequence>MDATDDTTMSRRSLFRVSAAGAAAATGLAAGTGSVTAQYDGWLDNVPNYDGTHDYTGQDEVTVTVGAGNGLVFGPSAILIDPGTTVVWEWSGEGGAHNVVANDETFDSGETVNEAGHTFEHTFEDVSEGDTFNYLCTPHEAAGMKGAVAIGSVDDNLVTPGSGGNGGDGSDGDADGADGGSDRGSSSGGEGTGTGGEGSDSDGGDGDRDLSASDIGALALGFGFAGALLVPLFYAAHQMASDEE</sequence>
<feature type="domain" description="Blue (type 1) copper" evidence="5">
    <location>
        <begin position="61"/>
        <end position="150"/>
    </location>
</feature>
<keyword evidence="2" id="KW-0186">Copper</keyword>
<evidence type="ECO:0000256" key="4">
    <source>
        <dbReference type="SAM" id="Phobius"/>
    </source>
</evidence>
<dbReference type="RefSeq" id="WP_256418867.1">
    <property type="nucleotide sequence ID" value="NZ_JANHDL010000009.1"/>
</dbReference>
<dbReference type="InterPro" id="IPR006311">
    <property type="entry name" value="TAT_signal"/>
</dbReference>
<proteinExistence type="predicted"/>
<feature type="region of interest" description="Disordered" evidence="3">
    <location>
        <begin position="157"/>
        <end position="210"/>
    </location>
</feature>
<dbReference type="CDD" id="cd04220">
    <property type="entry name" value="Halocyanin"/>
    <property type="match status" value="1"/>
</dbReference>
<dbReference type="InterPro" id="IPR008972">
    <property type="entry name" value="Cupredoxin"/>
</dbReference>
<evidence type="ECO:0000313" key="7">
    <source>
        <dbReference type="Proteomes" id="UP001597185"/>
    </source>
</evidence>
<evidence type="ECO:0000256" key="1">
    <source>
        <dbReference type="ARBA" id="ARBA00022723"/>
    </source>
</evidence>
<dbReference type="Pfam" id="PF00127">
    <property type="entry name" value="Copper-bind"/>
    <property type="match status" value="1"/>
</dbReference>
<dbReference type="InterPro" id="IPR017533">
    <property type="entry name" value="Halocyanin"/>
</dbReference>
<keyword evidence="4" id="KW-0472">Membrane</keyword>
<evidence type="ECO:0000313" key="6">
    <source>
        <dbReference type="EMBL" id="MFD1571061.1"/>
    </source>
</evidence>
<feature type="transmembrane region" description="Helical" evidence="4">
    <location>
        <begin position="215"/>
        <end position="236"/>
    </location>
</feature>
<organism evidence="6 7">
    <name type="scientific">Halorubrum laminariae</name>
    <dbReference type="NCBI Taxonomy" id="1433523"/>
    <lineage>
        <taxon>Archaea</taxon>
        <taxon>Methanobacteriati</taxon>
        <taxon>Methanobacteriota</taxon>
        <taxon>Stenosarchaea group</taxon>
        <taxon>Halobacteria</taxon>
        <taxon>Halobacteriales</taxon>
        <taxon>Haloferacaceae</taxon>
        <taxon>Halorubrum</taxon>
    </lineage>
</organism>
<reference evidence="6 7" key="1">
    <citation type="journal article" date="2019" name="Int. J. Syst. Evol. Microbiol.">
        <title>The Global Catalogue of Microorganisms (GCM) 10K type strain sequencing project: providing services to taxonomists for standard genome sequencing and annotation.</title>
        <authorList>
            <consortium name="The Broad Institute Genomics Platform"/>
            <consortium name="The Broad Institute Genome Sequencing Center for Infectious Disease"/>
            <person name="Wu L."/>
            <person name="Ma J."/>
        </authorList>
    </citation>
    <scope>NUCLEOTIDE SEQUENCE [LARGE SCALE GENOMIC DNA]</scope>
    <source>
        <strain evidence="6 7">CGMCC 1.12689</strain>
    </source>
</reference>
<keyword evidence="1" id="KW-0479">Metal-binding</keyword>
<keyword evidence="7" id="KW-1185">Reference proteome</keyword>
<evidence type="ECO:0000256" key="3">
    <source>
        <dbReference type="SAM" id="MobiDB-lite"/>
    </source>
</evidence>
<dbReference type="Proteomes" id="UP001597185">
    <property type="component" value="Unassembled WGS sequence"/>
</dbReference>
<dbReference type="Gene3D" id="2.60.40.420">
    <property type="entry name" value="Cupredoxins - blue copper proteins"/>
    <property type="match status" value="1"/>
</dbReference>
<dbReference type="SUPFAM" id="SSF49503">
    <property type="entry name" value="Cupredoxins"/>
    <property type="match status" value="1"/>
</dbReference>
<dbReference type="PROSITE" id="PS51318">
    <property type="entry name" value="TAT"/>
    <property type="match status" value="1"/>
</dbReference>
<dbReference type="GO" id="GO:0046872">
    <property type="term" value="F:metal ion binding"/>
    <property type="evidence" value="ECO:0007669"/>
    <property type="project" value="UniProtKB-KW"/>
</dbReference>
<keyword evidence="4" id="KW-0812">Transmembrane</keyword>
<accession>A0ABD6C2Q1</accession>
<gene>
    <name evidence="6" type="ORF">ACFR9T_10745</name>
</gene>